<dbReference type="Pfam" id="PF02683">
    <property type="entry name" value="DsbD_TM"/>
    <property type="match status" value="1"/>
</dbReference>
<evidence type="ECO:0000256" key="6">
    <source>
        <dbReference type="ARBA" id="ARBA00023136"/>
    </source>
</evidence>
<feature type="transmembrane region" description="Helical" evidence="7">
    <location>
        <begin position="137"/>
        <end position="156"/>
    </location>
</feature>
<dbReference type="eggNOG" id="COG0785">
    <property type="taxonomic scope" value="Bacteria"/>
</dbReference>
<dbReference type="PATRIC" id="fig|862908.3.peg.825"/>
<feature type="transmembrane region" description="Helical" evidence="7">
    <location>
        <begin position="72"/>
        <end position="90"/>
    </location>
</feature>
<keyword evidence="5 7" id="KW-1133">Transmembrane helix</keyword>
<dbReference type="OrthoDB" id="9803065at2"/>
<feature type="transmembrane region" description="Helical" evidence="7">
    <location>
        <begin position="42"/>
        <end position="60"/>
    </location>
</feature>
<evidence type="ECO:0000256" key="3">
    <source>
        <dbReference type="ARBA" id="ARBA00022692"/>
    </source>
</evidence>
<comment type="similarity">
    <text evidence="2">Belongs to the DsbD family.</text>
</comment>
<evidence type="ECO:0000259" key="8">
    <source>
        <dbReference type="Pfam" id="PF02683"/>
    </source>
</evidence>
<dbReference type="PANTHER" id="PTHR31272:SF9">
    <property type="entry name" value="BLL1027 PROTEIN"/>
    <property type="match status" value="1"/>
</dbReference>
<keyword evidence="6 7" id="KW-0472">Membrane</keyword>
<evidence type="ECO:0000256" key="5">
    <source>
        <dbReference type="ARBA" id="ARBA00022989"/>
    </source>
</evidence>
<feature type="transmembrane region" description="Helical" evidence="7">
    <location>
        <begin position="162"/>
        <end position="183"/>
    </location>
</feature>
<evidence type="ECO:0000256" key="4">
    <source>
        <dbReference type="ARBA" id="ARBA00022748"/>
    </source>
</evidence>
<dbReference type="InterPro" id="IPR003834">
    <property type="entry name" value="Cyt_c_assmbl_TM_dom"/>
</dbReference>
<gene>
    <name evidence="9" type="ordered locus">BMS_0866</name>
</gene>
<dbReference type="RefSeq" id="WP_014243543.1">
    <property type="nucleotide sequence ID" value="NC_016620.1"/>
</dbReference>
<comment type="subcellular location">
    <subcellularLocation>
        <location evidence="1">Membrane</location>
        <topology evidence="1">Multi-pass membrane protein</topology>
    </subcellularLocation>
</comment>
<dbReference type="PANTHER" id="PTHR31272">
    <property type="entry name" value="CYTOCHROME C-TYPE BIOGENESIS PROTEIN HI_1454-RELATED"/>
    <property type="match status" value="1"/>
</dbReference>
<proteinExistence type="inferred from homology"/>
<dbReference type="HOGENOM" id="CLU_053225_4_0_7"/>
<keyword evidence="3 7" id="KW-0812">Transmembrane</keyword>
<accession>E1WX57</accession>
<dbReference type="STRING" id="862908.BMS_0866"/>
<dbReference type="GO" id="GO:0016020">
    <property type="term" value="C:membrane"/>
    <property type="evidence" value="ECO:0007669"/>
    <property type="project" value="UniProtKB-SubCell"/>
</dbReference>
<reference evidence="10" key="1">
    <citation type="journal article" date="2013" name="ISME J.">
        <title>A small predatory core genome in the divergent marine Bacteriovorax marinus SJ and the terrestrial Bdellovibrio bacteriovorus.</title>
        <authorList>
            <person name="Crossman L.C."/>
            <person name="Chen H."/>
            <person name="Cerdeno-Tarraga A.M."/>
            <person name="Brooks K."/>
            <person name="Quail M.A."/>
            <person name="Pineiro S.A."/>
            <person name="Hobley L."/>
            <person name="Sockett R.E."/>
            <person name="Bentley S.D."/>
            <person name="Parkhill J."/>
            <person name="Williams H.N."/>
            <person name="Stine O.C."/>
        </authorList>
    </citation>
    <scope>NUCLEOTIDE SEQUENCE [LARGE SCALE GENOMIC DNA]</scope>
    <source>
        <strain evidence="10">ATCC BAA-682 / DSM 15412 / SJ</strain>
    </source>
</reference>
<evidence type="ECO:0000256" key="1">
    <source>
        <dbReference type="ARBA" id="ARBA00004141"/>
    </source>
</evidence>
<evidence type="ECO:0000256" key="2">
    <source>
        <dbReference type="ARBA" id="ARBA00006143"/>
    </source>
</evidence>
<dbReference type="InterPro" id="IPR051790">
    <property type="entry name" value="Cytochrome_c-biogenesis_DsbD"/>
</dbReference>
<organism evidence="9 10">
    <name type="scientific">Halobacteriovorax marinus (strain ATCC BAA-682 / DSM 15412 / SJ)</name>
    <name type="common">Bacteriovorax marinus</name>
    <dbReference type="NCBI Taxonomy" id="862908"/>
    <lineage>
        <taxon>Bacteria</taxon>
        <taxon>Pseudomonadati</taxon>
        <taxon>Bdellovibrionota</taxon>
        <taxon>Bacteriovoracia</taxon>
        <taxon>Bacteriovoracales</taxon>
        <taxon>Halobacteriovoraceae</taxon>
        <taxon>Halobacteriovorax</taxon>
    </lineage>
</organism>
<feature type="domain" description="Cytochrome C biogenesis protein transmembrane" evidence="8">
    <location>
        <begin position="7"/>
        <end position="219"/>
    </location>
</feature>
<dbReference type="EMBL" id="FQ312005">
    <property type="protein sequence ID" value="CBW25758.1"/>
    <property type="molecule type" value="Genomic_DNA"/>
</dbReference>
<dbReference type="KEGG" id="bmx:BMS_0866"/>
<dbReference type="Proteomes" id="UP000008963">
    <property type="component" value="Chromosome"/>
</dbReference>
<protein>
    <submittedName>
        <fullName evidence="9">Cytochrome c biogenesis-related protein</fullName>
    </submittedName>
</protein>
<dbReference type="AlphaFoldDB" id="E1WX57"/>
<feature type="transmembrane region" description="Helical" evidence="7">
    <location>
        <begin position="6"/>
        <end position="30"/>
    </location>
</feature>
<sequence length="244" mass="26461">MEISLYLSAFMAGAITLLSPCILPIIPFVASSSLKQSKFGPIFLGLGVVLSFSVTTFFLARSGQFIGLDPSQIKYFSGTLLFISSLLFIFPKLTDFISKSFAPVMNKFQNLSTRSNEKENGNAVWGEFVNGLMLGPIWTPCSGPTLAVIMGLLAAQEDSLKALSLLGFFAVGSLIPMIILSYGASKLVSKIKNFSLNHAKKIKLGSGILCLMMSIMLLTNYDKKVEAYLLSVLPESIINFTISI</sequence>
<keyword evidence="10" id="KW-1185">Reference proteome</keyword>
<evidence type="ECO:0000256" key="7">
    <source>
        <dbReference type="SAM" id="Phobius"/>
    </source>
</evidence>
<evidence type="ECO:0000313" key="10">
    <source>
        <dbReference type="Proteomes" id="UP000008963"/>
    </source>
</evidence>
<dbReference type="GO" id="GO:0017004">
    <property type="term" value="P:cytochrome complex assembly"/>
    <property type="evidence" value="ECO:0007669"/>
    <property type="project" value="UniProtKB-KW"/>
</dbReference>
<name>E1WX57_HALMS</name>
<feature type="transmembrane region" description="Helical" evidence="7">
    <location>
        <begin position="204"/>
        <end position="221"/>
    </location>
</feature>
<evidence type="ECO:0000313" key="9">
    <source>
        <dbReference type="EMBL" id="CBW25758.1"/>
    </source>
</evidence>
<keyword evidence="4" id="KW-0201">Cytochrome c-type biogenesis</keyword>